<gene>
    <name evidence="1" type="ORF">SAMN05444410_102254</name>
</gene>
<dbReference type="RefSeq" id="WP_092722431.1">
    <property type="nucleotide sequence ID" value="NZ_FNNO01000002.1"/>
</dbReference>
<evidence type="ECO:0000313" key="2">
    <source>
        <dbReference type="Proteomes" id="UP000198711"/>
    </source>
</evidence>
<dbReference type="Pfam" id="PF20901">
    <property type="entry name" value="Sf6_terminase"/>
    <property type="match status" value="1"/>
</dbReference>
<dbReference type="InterPro" id="IPR048683">
    <property type="entry name" value="Sf6_terminase"/>
</dbReference>
<accession>A0A8X8IDR0</accession>
<organism evidence="1 2">
    <name type="scientific">Hydrobacter penzbergensis</name>
    <dbReference type="NCBI Taxonomy" id="1235997"/>
    <lineage>
        <taxon>Bacteria</taxon>
        <taxon>Pseudomonadati</taxon>
        <taxon>Bacteroidota</taxon>
        <taxon>Chitinophagia</taxon>
        <taxon>Chitinophagales</taxon>
        <taxon>Chitinophagaceae</taxon>
        <taxon>Hydrobacter</taxon>
    </lineage>
</organism>
<reference evidence="1 2" key="1">
    <citation type="submission" date="2016-10" db="EMBL/GenBank/DDBJ databases">
        <authorList>
            <person name="Varghese N."/>
            <person name="Submissions S."/>
        </authorList>
    </citation>
    <scope>NUCLEOTIDE SEQUENCE [LARGE SCALE GENOMIC DNA]</scope>
    <source>
        <strain evidence="1 2">DSM 25353</strain>
    </source>
</reference>
<dbReference type="Proteomes" id="UP000198711">
    <property type="component" value="Unassembled WGS sequence"/>
</dbReference>
<comment type="caution">
    <text evidence="1">The sequence shown here is derived from an EMBL/GenBank/DDBJ whole genome shotgun (WGS) entry which is preliminary data.</text>
</comment>
<dbReference type="AlphaFoldDB" id="A0A8X8IDR0"/>
<keyword evidence="2" id="KW-1185">Reference proteome</keyword>
<evidence type="ECO:0008006" key="3">
    <source>
        <dbReference type="Google" id="ProtNLM"/>
    </source>
</evidence>
<proteinExistence type="predicted"/>
<name>A0A8X8IDR0_9BACT</name>
<dbReference type="EMBL" id="FNNO01000002">
    <property type="protein sequence ID" value="SDW41864.1"/>
    <property type="molecule type" value="Genomic_DNA"/>
</dbReference>
<evidence type="ECO:0000313" key="1">
    <source>
        <dbReference type="EMBL" id="SDW41864.1"/>
    </source>
</evidence>
<sequence length="158" mass="17723">MANQSKNPGRPAIFTQELADSFCEQIATTSKSLRTICAMDGMPSVSTVLKWIRENTNGFSAQYARAKEEQADMLIEDMLEIADDGTNDLMTITKGDISYQVENKEVTNRSRLRVETRKWIASKLKPKKYGDKLDVTSDGDKVKANPTIIKWGDKEISV</sequence>
<dbReference type="Gene3D" id="1.10.10.60">
    <property type="entry name" value="Homeodomain-like"/>
    <property type="match status" value="1"/>
</dbReference>
<protein>
    <recommendedName>
        <fullName evidence="3">Terminase small subunit</fullName>
    </recommendedName>
</protein>